<evidence type="ECO:0000256" key="1">
    <source>
        <dbReference type="ARBA" id="ARBA00001974"/>
    </source>
</evidence>
<evidence type="ECO:0000259" key="7">
    <source>
        <dbReference type="Pfam" id="PF02771"/>
    </source>
</evidence>
<feature type="domain" description="Acyl-CoA dehydrogenase/oxidase N-terminal" evidence="7">
    <location>
        <begin position="11"/>
        <end position="120"/>
    </location>
</feature>
<evidence type="ECO:0000259" key="5">
    <source>
        <dbReference type="Pfam" id="PF00441"/>
    </source>
</evidence>
<dbReference type="InterPro" id="IPR013786">
    <property type="entry name" value="AcylCoA_DH/ox_N"/>
</dbReference>
<dbReference type="InterPro" id="IPR009075">
    <property type="entry name" value="AcylCo_DH/oxidase_C"/>
</dbReference>
<dbReference type="Gene3D" id="2.40.110.10">
    <property type="entry name" value="Butyryl-CoA Dehydrogenase, subunit A, domain 2"/>
    <property type="match status" value="1"/>
</dbReference>
<evidence type="ECO:0000256" key="4">
    <source>
        <dbReference type="ARBA" id="ARBA00022827"/>
    </source>
</evidence>
<dbReference type="InterPro" id="IPR037069">
    <property type="entry name" value="AcylCoA_DH/ox_N_sf"/>
</dbReference>
<sequence length="389" mass="42056">MTTKGLDHESFELLLAAVQRFIRERLVPAENDVEEHDEVPAAIVDEMREMGLFGLSIPEEFGGIGLSMSQEVRVAYEFGQTSLAFRSVFGTNVGIGSQGILMDGTEAQKRDLLPRVASGDLIMSFALTEPDAGSDPAALKTRAVLDGDTYVLDGVKRFITNAPRAGAFTLMARTGGEGAGGISAFIVPADTPGLSLGKPDKKMGQRGTKTCDVVLEGARVPAANIIGGEAGKGFKTAMKVLDRGRLHVAALSCGMAQRILDESVAYARERKQFGHRIGDFQLVQAMLADSQAELYAGWSMVQDCAARYDAKPAGKRDADVSMRASCAKMFCTEMVGRVADRGVQVHGGAGYINEYKVERFYRDVRLLRLYEGTTQIQQLIIGRALMQDD</sequence>
<dbReference type="SUPFAM" id="SSF47203">
    <property type="entry name" value="Acyl-CoA dehydrogenase C-terminal domain-like"/>
    <property type="match status" value="1"/>
</dbReference>
<evidence type="ECO:0000256" key="2">
    <source>
        <dbReference type="ARBA" id="ARBA00009347"/>
    </source>
</evidence>
<dbReference type="PROSITE" id="PS00072">
    <property type="entry name" value="ACYL_COA_DH_1"/>
    <property type="match status" value="1"/>
</dbReference>
<evidence type="ECO:0000256" key="3">
    <source>
        <dbReference type="ARBA" id="ARBA00022630"/>
    </source>
</evidence>
<dbReference type="InterPro" id="IPR009100">
    <property type="entry name" value="AcylCoA_DH/oxidase_NM_dom_sf"/>
</dbReference>
<dbReference type="InterPro" id="IPR036250">
    <property type="entry name" value="AcylCo_DH-like_C"/>
</dbReference>
<evidence type="ECO:0000259" key="6">
    <source>
        <dbReference type="Pfam" id="PF02770"/>
    </source>
</evidence>
<reference evidence="8 9" key="1">
    <citation type="submission" date="2018-12" db="EMBL/GenBank/DDBJ databases">
        <title>Whole genome sequence of a Pandoraea apista isolate from a patient with cystic fibrosis.</title>
        <authorList>
            <person name="Kenna D.T."/>
            <person name="Turton J.F."/>
        </authorList>
    </citation>
    <scope>NUCLEOTIDE SEQUENCE [LARGE SCALE GENOMIC DNA]</scope>
    <source>
        <strain evidence="8 9">Pa13324</strain>
    </source>
</reference>
<comment type="cofactor">
    <cofactor evidence="1">
        <name>FAD</name>
        <dbReference type="ChEBI" id="CHEBI:57692"/>
    </cofactor>
</comment>
<organism evidence="8 9">
    <name type="scientific">Pandoraea apista</name>
    <dbReference type="NCBI Taxonomy" id="93218"/>
    <lineage>
        <taxon>Bacteria</taxon>
        <taxon>Pseudomonadati</taxon>
        <taxon>Pseudomonadota</taxon>
        <taxon>Betaproteobacteria</taxon>
        <taxon>Burkholderiales</taxon>
        <taxon>Burkholderiaceae</taxon>
        <taxon>Pandoraea</taxon>
    </lineage>
</organism>
<keyword evidence="9" id="KW-1185">Reference proteome</keyword>
<dbReference type="RefSeq" id="WP_042112491.1">
    <property type="nucleotide sequence ID" value="NZ_CALMDT010000036.1"/>
</dbReference>
<dbReference type="PANTHER" id="PTHR43884:SF40">
    <property type="entry name" value="ACYL-COA DEHYDROGENASE"/>
    <property type="match status" value="1"/>
</dbReference>
<dbReference type="InterPro" id="IPR006089">
    <property type="entry name" value="Acyl-CoA_DH_CS"/>
</dbReference>
<evidence type="ECO:0000313" key="9">
    <source>
        <dbReference type="Proteomes" id="UP000270216"/>
    </source>
</evidence>
<dbReference type="InterPro" id="IPR046373">
    <property type="entry name" value="Acyl-CoA_Oxase/DH_mid-dom_sf"/>
</dbReference>
<keyword evidence="3" id="KW-0285">Flavoprotein</keyword>
<dbReference type="Pfam" id="PF02771">
    <property type="entry name" value="Acyl-CoA_dh_N"/>
    <property type="match status" value="1"/>
</dbReference>
<proteinExistence type="inferred from homology"/>
<dbReference type="Proteomes" id="UP000270216">
    <property type="component" value="Unassembled WGS sequence"/>
</dbReference>
<dbReference type="Pfam" id="PF00441">
    <property type="entry name" value="Acyl-CoA_dh_1"/>
    <property type="match status" value="1"/>
</dbReference>
<feature type="domain" description="Acyl-CoA oxidase/dehydrogenase middle" evidence="6">
    <location>
        <begin position="124"/>
        <end position="216"/>
    </location>
</feature>
<dbReference type="Gene3D" id="1.10.540.10">
    <property type="entry name" value="Acyl-CoA dehydrogenase/oxidase, N-terminal domain"/>
    <property type="match status" value="1"/>
</dbReference>
<feature type="domain" description="Acyl-CoA dehydrogenase/oxidase C-terminal" evidence="5">
    <location>
        <begin position="231"/>
        <end position="385"/>
    </location>
</feature>
<name>A0ABX9ZIL1_9BURK</name>
<evidence type="ECO:0000313" key="8">
    <source>
        <dbReference type="EMBL" id="RSK75706.1"/>
    </source>
</evidence>
<gene>
    <name evidence="8" type="ORF">EJE83_22935</name>
</gene>
<dbReference type="PANTHER" id="PTHR43884">
    <property type="entry name" value="ACYL-COA DEHYDROGENASE"/>
    <property type="match status" value="1"/>
</dbReference>
<dbReference type="EMBL" id="RWHX01000061">
    <property type="protein sequence ID" value="RSK75706.1"/>
    <property type="molecule type" value="Genomic_DNA"/>
</dbReference>
<keyword evidence="4" id="KW-0274">FAD</keyword>
<comment type="caution">
    <text evidence="8">The sequence shown here is derived from an EMBL/GenBank/DDBJ whole genome shotgun (WGS) entry which is preliminary data.</text>
</comment>
<dbReference type="SUPFAM" id="SSF56645">
    <property type="entry name" value="Acyl-CoA dehydrogenase NM domain-like"/>
    <property type="match status" value="1"/>
</dbReference>
<dbReference type="PIRSF" id="PIRSF016578">
    <property type="entry name" value="HsaA"/>
    <property type="match status" value="1"/>
</dbReference>
<dbReference type="Pfam" id="PF02770">
    <property type="entry name" value="Acyl-CoA_dh_M"/>
    <property type="match status" value="1"/>
</dbReference>
<dbReference type="Gene3D" id="1.20.140.10">
    <property type="entry name" value="Butyryl-CoA Dehydrogenase, subunit A, domain 3"/>
    <property type="match status" value="1"/>
</dbReference>
<dbReference type="PROSITE" id="PS00073">
    <property type="entry name" value="ACYL_COA_DH_2"/>
    <property type="match status" value="1"/>
</dbReference>
<dbReference type="GeneID" id="47013510"/>
<protein>
    <submittedName>
        <fullName evidence="8">Acyl-CoA dehydrogenase</fullName>
    </submittedName>
</protein>
<accession>A0ABX9ZIL1</accession>
<comment type="similarity">
    <text evidence="2">Belongs to the acyl-CoA dehydrogenase family.</text>
</comment>
<dbReference type="InterPro" id="IPR006091">
    <property type="entry name" value="Acyl-CoA_Oxase/DH_mid-dom"/>
</dbReference>